<reference evidence="1 2" key="1">
    <citation type="submission" date="2020-04" db="EMBL/GenBank/DDBJ databases">
        <title>Description of novel Gluconacetobacter.</title>
        <authorList>
            <person name="Sombolestani A."/>
        </authorList>
    </citation>
    <scope>NUCLEOTIDE SEQUENCE [LARGE SCALE GENOMIC DNA]</scope>
    <source>
        <strain evidence="1 2">LMG 21312</strain>
    </source>
</reference>
<name>A0A7W4J6E9_9PROT</name>
<dbReference type="AlphaFoldDB" id="A0A7W4J6E9"/>
<accession>A0A7W4J6E9</accession>
<dbReference type="InterPro" id="IPR027405">
    <property type="entry name" value="YidB-like"/>
</dbReference>
<dbReference type="Proteomes" id="UP000561066">
    <property type="component" value="Unassembled WGS sequence"/>
</dbReference>
<protein>
    <submittedName>
        <fullName evidence="1">Uncharacterized protein</fullName>
    </submittedName>
</protein>
<evidence type="ECO:0000313" key="1">
    <source>
        <dbReference type="EMBL" id="MBB2175459.1"/>
    </source>
</evidence>
<comment type="caution">
    <text evidence="1">The sequence shown here is derived from an EMBL/GenBank/DDBJ whole genome shotgun (WGS) entry which is preliminary data.</text>
</comment>
<dbReference type="RefSeq" id="WP_182942249.1">
    <property type="nucleotide sequence ID" value="NZ_JABEQH010000006.1"/>
</dbReference>
<evidence type="ECO:0000313" key="2">
    <source>
        <dbReference type="Proteomes" id="UP000561066"/>
    </source>
</evidence>
<keyword evidence="2" id="KW-1185">Reference proteome</keyword>
<dbReference type="Gene3D" id="1.10.10.690">
    <property type="entry name" value="YidB-like"/>
    <property type="match status" value="1"/>
</dbReference>
<organism evidence="1 2">
    <name type="scientific">Gluconacetobacter johannae</name>
    <dbReference type="NCBI Taxonomy" id="112140"/>
    <lineage>
        <taxon>Bacteria</taxon>
        <taxon>Pseudomonadati</taxon>
        <taxon>Pseudomonadota</taxon>
        <taxon>Alphaproteobacteria</taxon>
        <taxon>Acetobacterales</taxon>
        <taxon>Acetobacteraceae</taxon>
        <taxon>Gluconacetobacter</taxon>
    </lineage>
</organism>
<sequence>MMTTHPRFGPRRGKSAVGPWHTEIGLDAWLDAFLSDTGPARGYVFLMRQAADTGLYDVVRRWSQTGHPEPTDVTTVLQLLPPDMLAEIARKTALPREEVVARLSEELPIAVRQHTVGKRFNRFGHAGCAGEDPMRR</sequence>
<gene>
    <name evidence="1" type="ORF">HLH21_05885</name>
</gene>
<dbReference type="EMBL" id="JABEQH010000006">
    <property type="protein sequence ID" value="MBB2175459.1"/>
    <property type="molecule type" value="Genomic_DNA"/>
</dbReference>
<dbReference type="SUPFAM" id="SSF140804">
    <property type="entry name" value="YidB-like"/>
    <property type="match status" value="1"/>
</dbReference>
<proteinExistence type="predicted"/>